<evidence type="ECO:0000313" key="1">
    <source>
        <dbReference type="EMBL" id="NER30870.1"/>
    </source>
</evidence>
<dbReference type="EMBL" id="JAAHFQ010000662">
    <property type="protein sequence ID" value="NER30870.1"/>
    <property type="molecule type" value="Genomic_DNA"/>
</dbReference>
<protein>
    <submittedName>
        <fullName evidence="1">Chemotaxis protein CheW</fullName>
    </submittedName>
</protein>
<dbReference type="AlphaFoldDB" id="A0A6B3NGT3"/>
<accession>A0A6B3NGT3</accession>
<organism evidence="1">
    <name type="scientific">Symploca sp. SIO1C4</name>
    <dbReference type="NCBI Taxonomy" id="2607765"/>
    <lineage>
        <taxon>Bacteria</taxon>
        <taxon>Bacillati</taxon>
        <taxon>Cyanobacteriota</taxon>
        <taxon>Cyanophyceae</taxon>
        <taxon>Coleofasciculales</taxon>
        <taxon>Coleofasciculaceae</taxon>
        <taxon>Symploca</taxon>
    </lineage>
</organism>
<proteinExistence type="predicted"/>
<name>A0A6B3NGT3_9CYAN</name>
<gene>
    <name evidence="1" type="ORF">F6J89_25435</name>
</gene>
<reference evidence="1" key="1">
    <citation type="submission" date="2019-11" db="EMBL/GenBank/DDBJ databases">
        <title>Genomic insights into an expanded diversity of filamentous marine cyanobacteria reveals the extraordinary biosynthetic potential of Moorea and Okeania.</title>
        <authorList>
            <person name="Ferreira Leao T."/>
            <person name="Wang M."/>
            <person name="Moss N."/>
            <person name="Da Silva R."/>
            <person name="Sanders J."/>
            <person name="Nurk S."/>
            <person name="Gurevich A."/>
            <person name="Humphrey G."/>
            <person name="Reher R."/>
            <person name="Zhu Q."/>
            <person name="Belda-Ferre P."/>
            <person name="Glukhov E."/>
            <person name="Rex R."/>
            <person name="Dorrestein P.C."/>
            <person name="Knight R."/>
            <person name="Pevzner P."/>
            <person name="Gerwick W.H."/>
            <person name="Gerwick L."/>
        </authorList>
    </citation>
    <scope>NUCLEOTIDE SEQUENCE</scope>
    <source>
        <strain evidence="1">SIO1C4</strain>
    </source>
</reference>
<comment type="caution">
    <text evidence="1">The sequence shown here is derived from an EMBL/GenBank/DDBJ whole genome shotgun (WGS) entry which is preliminary data.</text>
</comment>
<sequence length="234" mass="25325">MFSSLSSRASTTCQGNPSQQLIVFNLCNQGLALPIRAAQKVIPMGEIYGTLQGTGFGLTLYQNQELLVIDAENRIFRRVPSQQLPPSASSYGARLHQHSEEGQSMVVSEDFDLGTSGALEHSTDVEISGDFPDVSQPGLSPYAPPQHQGAKVKRYILIVQNSQGKLAGLPLNSPPFLLRVPVSAFAPLTSDYISEGNIRCVSALVRQENEQPPLFLLNPDQLIPSQKILPTTVG</sequence>